<keyword evidence="3" id="KW-1185">Reference proteome</keyword>
<evidence type="ECO:0000313" key="2">
    <source>
        <dbReference type="EMBL" id="KIK01108.1"/>
    </source>
</evidence>
<dbReference type="AlphaFoldDB" id="A0A0C9XZ84"/>
<proteinExistence type="predicted"/>
<evidence type="ECO:0000313" key="3">
    <source>
        <dbReference type="Proteomes" id="UP000054477"/>
    </source>
</evidence>
<sequence>MRRRIRRLGKGWGKVYGELKAAHANYGSVSVATPQKSAAAVSTIGGEGGGRVPIVVENQNARGKPHEDERTETAAILGRAEPGRDIFAGEPIKEIKSMSKQPEKEGDVPERAPKKISLVTLSTESVKAESAESSKVETPDATSTTSEKEKQEPLVVAVDGPEGAAAKKDTAGPLIVADAEAEKVAQELYPEAAS</sequence>
<accession>A0A0C9XZ84</accession>
<gene>
    <name evidence="2" type="ORF">K443DRAFT_7158</name>
</gene>
<name>A0A0C9XZ84_9AGAR</name>
<dbReference type="OrthoDB" id="3263776at2759"/>
<organism evidence="2 3">
    <name type="scientific">Laccaria amethystina LaAM-08-1</name>
    <dbReference type="NCBI Taxonomy" id="1095629"/>
    <lineage>
        <taxon>Eukaryota</taxon>
        <taxon>Fungi</taxon>
        <taxon>Dikarya</taxon>
        <taxon>Basidiomycota</taxon>
        <taxon>Agaricomycotina</taxon>
        <taxon>Agaricomycetes</taxon>
        <taxon>Agaricomycetidae</taxon>
        <taxon>Agaricales</taxon>
        <taxon>Agaricineae</taxon>
        <taxon>Hydnangiaceae</taxon>
        <taxon>Laccaria</taxon>
    </lineage>
</organism>
<reference evidence="2 3" key="1">
    <citation type="submission" date="2014-04" db="EMBL/GenBank/DDBJ databases">
        <authorList>
            <consortium name="DOE Joint Genome Institute"/>
            <person name="Kuo A."/>
            <person name="Kohler A."/>
            <person name="Nagy L.G."/>
            <person name="Floudas D."/>
            <person name="Copeland A."/>
            <person name="Barry K.W."/>
            <person name="Cichocki N."/>
            <person name="Veneault-Fourrey C."/>
            <person name="LaButti K."/>
            <person name="Lindquist E.A."/>
            <person name="Lipzen A."/>
            <person name="Lundell T."/>
            <person name="Morin E."/>
            <person name="Murat C."/>
            <person name="Sun H."/>
            <person name="Tunlid A."/>
            <person name="Henrissat B."/>
            <person name="Grigoriev I.V."/>
            <person name="Hibbett D.S."/>
            <person name="Martin F."/>
            <person name="Nordberg H.P."/>
            <person name="Cantor M.N."/>
            <person name="Hua S.X."/>
        </authorList>
    </citation>
    <scope>NUCLEOTIDE SEQUENCE [LARGE SCALE GENOMIC DNA]</scope>
    <source>
        <strain evidence="2 3">LaAM-08-1</strain>
    </source>
</reference>
<dbReference type="STRING" id="1095629.A0A0C9XZ84"/>
<dbReference type="EMBL" id="KN838612">
    <property type="protein sequence ID" value="KIK01108.1"/>
    <property type="molecule type" value="Genomic_DNA"/>
</dbReference>
<dbReference type="HOGENOM" id="CLU_1402651_0_0_1"/>
<reference evidence="3" key="2">
    <citation type="submission" date="2015-01" db="EMBL/GenBank/DDBJ databases">
        <title>Evolutionary Origins and Diversification of the Mycorrhizal Mutualists.</title>
        <authorList>
            <consortium name="DOE Joint Genome Institute"/>
            <consortium name="Mycorrhizal Genomics Consortium"/>
            <person name="Kohler A."/>
            <person name="Kuo A."/>
            <person name="Nagy L.G."/>
            <person name="Floudas D."/>
            <person name="Copeland A."/>
            <person name="Barry K.W."/>
            <person name="Cichocki N."/>
            <person name="Veneault-Fourrey C."/>
            <person name="LaButti K."/>
            <person name="Lindquist E.A."/>
            <person name="Lipzen A."/>
            <person name="Lundell T."/>
            <person name="Morin E."/>
            <person name="Murat C."/>
            <person name="Riley R."/>
            <person name="Ohm R."/>
            <person name="Sun H."/>
            <person name="Tunlid A."/>
            <person name="Henrissat B."/>
            <person name="Grigoriev I.V."/>
            <person name="Hibbett D.S."/>
            <person name="Martin F."/>
        </authorList>
    </citation>
    <scope>NUCLEOTIDE SEQUENCE [LARGE SCALE GENOMIC DNA]</scope>
    <source>
        <strain evidence="3">LaAM-08-1</strain>
    </source>
</reference>
<feature type="region of interest" description="Disordered" evidence="1">
    <location>
        <begin position="59"/>
        <end position="154"/>
    </location>
</feature>
<dbReference type="Proteomes" id="UP000054477">
    <property type="component" value="Unassembled WGS sequence"/>
</dbReference>
<feature type="compositionally biased region" description="Basic and acidic residues" evidence="1">
    <location>
        <begin position="126"/>
        <end position="138"/>
    </location>
</feature>
<feature type="compositionally biased region" description="Basic and acidic residues" evidence="1">
    <location>
        <begin position="91"/>
        <end position="113"/>
    </location>
</feature>
<evidence type="ECO:0000256" key="1">
    <source>
        <dbReference type="SAM" id="MobiDB-lite"/>
    </source>
</evidence>
<protein>
    <submittedName>
        <fullName evidence="2">Uncharacterized protein</fullName>
    </submittedName>
</protein>